<dbReference type="Proteomes" id="UP000176998">
    <property type="component" value="Unassembled WGS sequence"/>
</dbReference>
<feature type="region of interest" description="Disordered" evidence="2">
    <location>
        <begin position="171"/>
        <end position="219"/>
    </location>
</feature>
<dbReference type="OrthoDB" id="433924at2759"/>
<proteinExistence type="predicted"/>
<sequence>MEAYDYSIYLEAGGDGQIKPLDANNFTLAIIQELKTSRILDHFRSPDDLRVILLSQPRDKNEVGGFSTKDETIRAVHEEHWQEIDEPKVLQYWASGLRLDGKNREAQLDGIAEFYIFRVLDHDAKKRELLVQWVGYGKDEATWMPLWRALESARAIVKDYLEEHNLTQDLRTKKSYKGPKTQLKRAGNGPRSPQKSLDTAQKPSTKRSRPSARTSQARQDIEQRVALAKSVEDAALASMAAMRMATAMDQKLQRTRDEIFRTLREEAAEQETRNEHRFERLEQDVARLHNMMSQQVPLKRLKR</sequence>
<dbReference type="PROSITE" id="PS50013">
    <property type="entry name" value="CHROMO_2"/>
    <property type="match status" value="1"/>
</dbReference>
<dbReference type="InterPro" id="IPR016197">
    <property type="entry name" value="Chromo-like_dom_sf"/>
</dbReference>
<evidence type="ECO:0000259" key="3">
    <source>
        <dbReference type="PROSITE" id="PS50013"/>
    </source>
</evidence>
<protein>
    <recommendedName>
        <fullName evidence="3">Chromo domain-containing protein</fullName>
    </recommendedName>
</protein>
<comment type="subunit">
    <text evidence="1">Component of the NuA4 histone acetyltransferase complex.</text>
</comment>
<keyword evidence="5" id="KW-1185">Reference proteome</keyword>
<dbReference type="EMBL" id="MJBS01000140">
    <property type="protein sequence ID" value="OHE92675.1"/>
    <property type="molecule type" value="Genomic_DNA"/>
</dbReference>
<name>A0A1G4AU89_9PEZI</name>
<dbReference type="Gene3D" id="2.40.50.40">
    <property type="match status" value="1"/>
</dbReference>
<dbReference type="InterPro" id="IPR000953">
    <property type="entry name" value="Chromo/chromo_shadow_dom"/>
</dbReference>
<feature type="domain" description="Chromo" evidence="3">
    <location>
        <begin position="114"/>
        <end position="172"/>
    </location>
</feature>
<accession>A0A1G4AU89</accession>
<dbReference type="AlphaFoldDB" id="A0A1G4AU89"/>
<dbReference type="RefSeq" id="XP_022469843.1">
    <property type="nucleotide sequence ID" value="XM_022623631.1"/>
</dbReference>
<dbReference type="CDD" id="cd00024">
    <property type="entry name" value="CD_CSD"/>
    <property type="match status" value="1"/>
</dbReference>
<feature type="compositionally biased region" description="Polar residues" evidence="2">
    <location>
        <begin position="191"/>
        <end position="203"/>
    </location>
</feature>
<evidence type="ECO:0000256" key="1">
    <source>
        <dbReference type="ARBA" id="ARBA00011353"/>
    </source>
</evidence>
<dbReference type="GeneID" id="34565141"/>
<dbReference type="SMART" id="SM00298">
    <property type="entry name" value="CHROMO"/>
    <property type="match status" value="1"/>
</dbReference>
<evidence type="ECO:0000313" key="4">
    <source>
        <dbReference type="EMBL" id="OHE92675.1"/>
    </source>
</evidence>
<evidence type="ECO:0000313" key="5">
    <source>
        <dbReference type="Proteomes" id="UP000176998"/>
    </source>
</evidence>
<gene>
    <name evidence="4" type="ORF">CORC01_12009</name>
</gene>
<evidence type="ECO:0000256" key="2">
    <source>
        <dbReference type="SAM" id="MobiDB-lite"/>
    </source>
</evidence>
<comment type="caution">
    <text evidence="4">The sequence shown here is derived from an EMBL/GenBank/DDBJ whole genome shotgun (WGS) entry which is preliminary data.</text>
</comment>
<dbReference type="SUPFAM" id="SSF54160">
    <property type="entry name" value="Chromo domain-like"/>
    <property type="match status" value="1"/>
</dbReference>
<dbReference type="GO" id="GO:0006338">
    <property type="term" value="P:chromatin remodeling"/>
    <property type="evidence" value="ECO:0007669"/>
    <property type="project" value="UniProtKB-ARBA"/>
</dbReference>
<reference evidence="4 5" key="1">
    <citation type="submission" date="2016-09" db="EMBL/GenBank/DDBJ databases">
        <authorList>
            <person name="Capua I."/>
            <person name="De Benedictis P."/>
            <person name="Joannis T."/>
            <person name="Lombin L.H."/>
            <person name="Cattoli G."/>
        </authorList>
    </citation>
    <scope>NUCLEOTIDE SEQUENCE [LARGE SCALE GENOMIC DNA]</scope>
    <source>
        <strain evidence="4 5">IMI 309357</strain>
    </source>
</reference>
<organism evidence="4 5">
    <name type="scientific">Colletotrichum orchidophilum</name>
    <dbReference type="NCBI Taxonomy" id="1209926"/>
    <lineage>
        <taxon>Eukaryota</taxon>
        <taxon>Fungi</taxon>
        <taxon>Dikarya</taxon>
        <taxon>Ascomycota</taxon>
        <taxon>Pezizomycotina</taxon>
        <taxon>Sordariomycetes</taxon>
        <taxon>Hypocreomycetidae</taxon>
        <taxon>Glomerellales</taxon>
        <taxon>Glomerellaceae</taxon>
        <taxon>Colletotrichum</taxon>
    </lineage>
</organism>